<evidence type="ECO:0000313" key="11">
    <source>
        <dbReference type="EMBL" id="ELW66927.1"/>
    </source>
</evidence>
<dbReference type="InterPro" id="IPR041560">
    <property type="entry name" value="Tudor_FRM1"/>
</dbReference>
<dbReference type="Pfam" id="PF16096">
    <property type="entry name" value="FXR_C1"/>
    <property type="match status" value="1"/>
</dbReference>
<dbReference type="InterPro" id="IPR040472">
    <property type="entry name" value="FMRP_KH0"/>
</dbReference>
<evidence type="ECO:0000256" key="9">
    <source>
        <dbReference type="SAM" id="MobiDB-lite"/>
    </source>
</evidence>
<organism evidence="11 12">
    <name type="scientific">Tupaia chinensis</name>
    <name type="common">Chinese tree shrew</name>
    <name type="synonym">Tupaia belangeri chinensis</name>
    <dbReference type="NCBI Taxonomy" id="246437"/>
    <lineage>
        <taxon>Eukaryota</taxon>
        <taxon>Metazoa</taxon>
        <taxon>Chordata</taxon>
        <taxon>Craniata</taxon>
        <taxon>Vertebrata</taxon>
        <taxon>Euteleostomi</taxon>
        <taxon>Mammalia</taxon>
        <taxon>Eutheria</taxon>
        <taxon>Euarchontoglires</taxon>
        <taxon>Scandentia</taxon>
        <taxon>Tupaiidae</taxon>
        <taxon>Tupaia</taxon>
    </lineage>
</organism>
<dbReference type="InterPro" id="IPR022034">
    <property type="entry name" value="FMR1-like_C_core"/>
</dbReference>
<protein>
    <submittedName>
        <fullName evidence="11">Fragile X mental retardation syndrome-related protein 1</fullName>
    </submittedName>
</protein>
<keyword evidence="4" id="KW-0517">Myogenesis</keyword>
<dbReference type="InterPro" id="IPR047494">
    <property type="entry name" value="KH_I_FXR1_rpt1"/>
</dbReference>
<evidence type="ECO:0000259" key="10">
    <source>
        <dbReference type="PROSITE" id="PS51641"/>
    </source>
</evidence>
<evidence type="ECO:0000256" key="6">
    <source>
        <dbReference type="ARBA" id="ARBA00022884"/>
    </source>
</evidence>
<dbReference type="GO" id="GO:0010494">
    <property type="term" value="C:cytoplasmic stress granule"/>
    <property type="evidence" value="ECO:0007669"/>
    <property type="project" value="TreeGrafter"/>
</dbReference>
<dbReference type="FunFam" id="2.30.30.140:FF:000080">
    <property type="entry name" value="Fragile X mental retardation protein 1 B"/>
    <property type="match status" value="1"/>
</dbReference>
<dbReference type="PROSITE" id="PS50084">
    <property type="entry name" value="KH_TYPE_1"/>
    <property type="match status" value="2"/>
</dbReference>
<dbReference type="CDD" id="cd20475">
    <property type="entry name" value="Tudor_Agenet_FXR1_rpt2"/>
    <property type="match status" value="1"/>
</dbReference>
<dbReference type="GO" id="GO:0098793">
    <property type="term" value="C:presynapse"/>
    <property type="evidence" value="ECO:0007669"/>
    <property type="project" value="GOC"/>
</dbReference>
<dbReference type="GO" id="GO:0051028">
    <property type="term" value="P:mRNA transport"/>
    <property type="evidence" value="ECO:0007669"/>
    <property type="project" value="TreeGrafter"/>
</dbReference>
<feature type="domain" description="Agenet-like" evidence="10">
    <location>
        <begin position="20"/>
        <end position="60"/>
    </location>
</feature>
<dbReference type="Pfam" id="PF16097">
    <property type="entry name" value="FXR_C3"/>
    <property type="match status" value="1"/>
</dbReference>
<keyword evidence="12" id="KW-1185">Reference proteome</keyword>
<feature type="compositionally biased region" description="Polar residues" evidence="9">
    <location>
        <begin position="404"/>
        <end position="420"/>
    </location>
</feature>
<dbReference type="GO" id="GO:0043488">
    <property type="term" value="P:regulation of mRNA stability"/>
    <property type="evidence" value="ECO:0007669"/>
    <property type="project" value="TreeGrafter"/>
</dbReference>
<evidence type="ECO:0000256" key="1">
    <source>
        <dbReference type="ARBA" id="ARBA00004331"/>
    </source>
</evidence>
<dbReference type="GO" id="GO:0045182">
    <property type="term" value="F:translation regulator activity"/>
    <property type="evidence" value="ECO:0007669"/>
    <property type="project" value="TreeGrafter"/>
</dbReference>
<dbReference type="InterPro" id="IPR047427">
    <property type="entry name" value="Tudor_Agenet_FXR1_rpt2"/>
</dbReference>
<dbReference type="SUPFAM" id="SSF54791">
    <property type="entry name" value="Eukaryotic type KH-domain (KH-domain type I)"/>
    <property type="match status" value="2"/>
</dbReference>
<accession>L9L0L4</accession>
<feature type="compositionally biased region" description="Basic residues" evidence="9">
    <location>
        <begin position="492"/>
        <end position="502"/>
    </location>
</feature>
<dbReference type="InterPro" id="IPR008395">
    <property type="entry name" value="Agenet-like_dom"/>
</dbReference>
<dbReference type="InterPro" id="IPR032172">
    <property type="entry name" value="FXR1_C1"/>
</dbReference>
<evidence type="ECO:0000256" key="2">
    <source>
        <dbReference type="ARBA" id="ARBA00006633"/>
    </source>
</evidence>
<dbReference type="GO" id="GO:0099577">
    <property type="term" value="P:regulation of translation at presynapse, modulating synaptic transmission"/>
    <property type="evidence" value="ECO:0007669"/>
    <property type="project" value="TreeGrafter"/>
</dbReference>
<dbReference type="GO" id="GO:0043005">
    <property type="term" value="C:neuron projection"/>
    <property type="evidence" value="ECO:0007669"/>
    <property type="project" value="TreeGrafter"/>
</dbReference>
<dbReference type="GO" id="GO:0005634">
    <property type="term" value="C:nucleus"/>
    <property type="evidence" value="ECO:0007669"/>
    <property type="project" value="TreeGrafter"/>
</dbReference>
<dbReference type="GO" id="GO:0045727">
    <property type="term" value="P:positive regulation of translation"/>
    <property type="evidence" value="ECO:0007669"/>
    <property type="project" value="TreeGrafter"/>
</dbReference>
<dbReference type="STRING" id="246437.L9L0L4"/>
<dbReference type="InParanoid" id="L9L0L4"/>
<dbReference type="InterPro" id="IPR004087">
    <property type="entry name" value="KH_dom"/>
</dbReference>
<feature type="compositionally biased region" description="Low complexity" evidence="9">
    <location>
        <begin position="385"/>
        <end position="395"/>
    </location>
</feature>
<dbReference type="CDD" id="cd22504">
    <property type="entry name" value="KH_I_FXR1_rpt1"/>
    <property type="match status" value="1"/>
</dbReference>
<dbReference type="PANTHER" id="PTHR10603">
    <property type="entry name" value="FRAGILE X MENTAL RETARDATION SYNDROME-RELATED PROTEIN"/>
    <property type="match status" value="1"/>
</dbReference>
<dbReference type="Pfam" id="PF05641">
    <property type="entry name" value="Agenet"/>
    <property type="match status" value="1"/>
</dbReference>
<feature type="region of interest" description="Disordered" evidence="9">
    <location>
        <begin position="356"/>
        <end position="555"/>
    </location>
</feature>
<dbReference type="GO" id="GO:0003730">
    <property type="term" value="F:mRNA 3'-UTR binding"/>
    <property type="evidence" value="ECO:0007669"/>
    <property type="project" value="TreeGrafter"/>
</dbReference>
<sequence length="627" mass="70826">MSETGEEDIIIALSGLGEERAVPSEFQGFIKDVHEDSLTVVFENNWQPERQVPFNEVRLPPPPDIKKEISEGDEVEVYSRANDQEPCGWWLAKVRMMKGEFYVIEYAACDATYNEIVTFERLRPVNQNKTVKKNTFFKCTVDVPEDLREACANENAHKDFKKAVGACRIFYHPETTQLMILSASEATVKRVNILSDMHLRSIRTKLMLMSRNEEATKHLECTKQLAAAFHEEFVVREDLMGLAIGTHGSNIQQARKVPGVTAIELDEDTGTFRIYGESADAVKKARGFLEFVEDFIQVPRNLVGKVIGKNGKVIQEIVDKSGVVRVRIEGDNENKLPREDEVEQLRMERLQIDEQLRQIGMGFRPSSTRGPEKEKGYATDESTVSSVQGSRSYSGRGRGRRGPNYTSGYGTNSELSNPSETESERKDELSDWSLAGEDDRESRPQRDSRRRPGGRGRSVSGGRDPDSNPYSLLDNTESDQTADTDASESHHSTNRRRRSRRRRTDEDAVLMDGMTESDTASVNENGLDDSEKKPQRRNRSRRRRFRGQAEDRQPDIDFIYKVVEKVVSLWQAKDVIEEHGPSEKAINGPTSASGDEISKLQRTPGEEKINTLKEENTQEAAVLNGVS</sequence>
<evidence type="ECO:0000256" key="4">
    <source>
        <dbReference type="ARBA" id="ARBA00022541"/>
    </source>
</evidence>
<evidence type="ECO:0000256" key="5">
    <source>
        <dbReference type="ARBA" id="ARBA00022737"/>
    </source>
</evidence>
<dbReference type="Pfam" id="PF00013">
    <property type="entry name" value="KH_1"/>
    <property type="match status" value="1"/>
</dbReference>
<dbReference type="FunCoup" id="L9L0L4">
    <property type="interactions" value="1631"/>
</dbReference>
<dbReference type="InterPro" id="IPR040148">
    <property type="entry name" value="FMR1"/>
</dbReference>
<evidence type="ECO:0000256" key="3">
    <source>
        <dbReference type="ARBA" id="ARBA00022490"/>
    </source>
</evidence>
<dbReference type="PROSITE" id="PS51641">
    <property type="entry name" value="AGENET_LIKE"/>
    <property type="match status" value="2"/>
</dbReference>
<gene>
    <name evidence="11" type="ORF">TREES_T100020528</name>
</gene>
<dbReference type="InterPro" id="IPR047495">
    <property type="entry name" value="KH_I_FXR1_rpt2"/>
</dbReference>
<dbReference type="FunFam" id="3.30.1370.10:FF:000004">
    <property type="entry name" value="Fragile X mental retardation 1, isoform CRA_e"/>
    <property type="match status" value="1"/>
</dbReference>
<dbReference type="SMART" id="SM00322">
    <property type="entry name" value="KH"/>
    <property type="match status" value="2"/>
</dbReference>
<dbReference type="InterPro" id="IPR032177">
    <property type="entry name" value="FXR_C3"/>
</dbReference>
<feature type="domain" description="Agenet-like" evidence="10">
    <location>
        <begin position="73"/>
        <end position="125"/>
    </location>
</feature>
<dbReference type="FunFam" id="2.30.30.140:FF:000001">
    <property type="entry name" value="Fragile X mental retardation 1, isoform CRA_e"/>
    <property type="match status" value="1"/>
</dbReference>
<evidence type="ECO:0000313" key="12">
    <source>
        <dbReference type="Proteomes" id="UP000011518"/>
    </source>
</evidence>
<dbReference type="CDD" id="cd22507">
    <property type="entry name" value="KH_I_FXR1_rpt2"/>
    <property type="match status" value="1"/>
</dbReference>
<comment type="similarity">
    <text evidence="2">Belongs to the FMR1 family.</text>
</comment>
<evidence type="ECO:0000256" key="8">
    <source>
        <dbReference type="PROSITE-ProRule" id="PRU00117"/>
    </source>
</evidence>
<dbReference type="GO" id="GO:0098794">
    <property type="term" value="C:postsynapse"/>
    <property type="evidence" value="ECO:0007669"/>
    <property type="project" value="UniProtKB-SubCell"/>
</dbReference>
<feature type="region of interest" description="Disordered" evidence="9">
    <location>
        <begin position="580"/>
        <end position="627"/>
    </location>
</feature>
<keyword evidence="3" id="KW-0963">Cytoplasm</keyword>
<dbReference type="Pfam" id="PF17904">
    <property type="entry name" value="KH_9"/>
    <property type="match status" value="1"/>
</dbReference>
<reference evidence="12" key="1">
    <citation type="submission" date="2012-07" db="EMBL/GenBank/DDBJ databases">
        <title>Genome of the Chinese tree shrew, a rising model animal genetically related to primates.</title>
        <authorList>
            <person name="Zhang G."/>
            <person name="Fan Y."/>
            <person name="Yao Y."/>
            <person name="Huang Z."/>
        </authorList>
    </citation>
    <scope>NUCLEOTIDE SEQUENCE [LARGE SCALE GENOMIC DNA]</scope>
</reference>
<feature type="compositionally biased region" description="Basic and acidic residues" evidence="9">
    <location>
        <begin position="596"/>
        <end position="616"/>
    </location>
</feature>
<keyword evidence="5" id="KW-0677">Repeat</keyword>
<dbReference type="EMBL" id="KB320634">
    <property type="protein sequence ID" value="ELW66927.1"/>
    <property type="molecule type" value="Genomic_DNA"/>
</dbReference>
<reference evidence="12" key="2">
    <citation type="journal article" date="2013" name="Nat. Commun.">
        <title>Genome of the Chinese tree shrew.</title>
        <authorList>
            <person name="Fan Y."/>
            <person name="Huang Z.Y."/>
            <person name="Cao C.C."/>
            <person name="Chen C.S."/>
            <person name="Chen Y.X."/>
            <person name="Fan D.D."/>
            <person name="He J."/>
            <person name="Hou H.L."/>
            <person name="Hu L."/>
            <person name="Hu X.T."/>
            <person name="Jiang X.T."/>
            <person name="Lai R."/>
            <person name="Lang Y.S."/>
            <person name="Liang B."/>
            <person name="Liao S.G."/>
            <person name="Mu D."/>
            <person name="Ma Y.Y."/>
            <person name="Niu Y.Y."/>
            <person name="Sun X.Q."/>
            <person name="Xia J.Q."/>
            <person name="Xiao J."/>
            <person name="Xiong Z.Q."/>
            <person name="Xu L."/>
            <person name="Yang L."/>
            <person name="Zhang Y."/>
            <person name="Zhao W."/>
            <person name="Zhao X.D."/>
            <person name="Zheng Y.T."/>
            <person name="Zhou J.M."/>
            <person name="Zhu Y.B."/>
            <person name="Zhang G.J."/>
            <person name="Wang J."/>
            <person name="Yao Y.G."/>
        </authorList>
    </citation>
    <scope>NUCLEOTIDE SEQUENCE [LARGE SCALE GENOMIC DNA]</scope>
</reference>
<feature type="compositionally biased region" description="Acidic residues" evidence="9">
    <location>
        <begin position="476"/>
        <end position="486"/>
    </location>
</feature>
<dbReference type="Gene3D" id="3.30.1370.10">
    <property type="entry name" value="K Homology domain, type 1"/>
    <property type="match status" value="2"/>
</dbReference>
<dbReference type="GO" id="GO:0007517">
    <property type="term" value="P:muscle organ development"/>
    <property type="evidence" value="ECO:0007669"/>
    <property type="project" value="UniProtKB-KW"/>
</dbReference>
<dbReference type="AlphaFoldDB" id="L9L0L4"/>
<feature type="compositionally biased region" description="Basic residues" evidence="9">
    <location>
        <begin position="534"/>
        <end position="546"/>
    </location>
</feature>
<name>L9L0L4_TUPCH</name>
<evidence type="ECO:0000256" key="7">
    <source>
        <dbReference type="ARBA" id="ARBA00034110"/>
    </source>
</evidence>
<dbReference type="PANTHER" id="PTHR10603:SF6">
    <property type="entry name" value="RNA-BINDING PROTEIN FXR1"/>
    <property type="match status" value="1"/>
</dbReference>
<dbReference type="Proteomes" id="UP000011518">
    <property type="component" value="Unassembled WGS sequence"/>
</dbReference>
<keyword evidence="6 8" id="KW-0694">RNA-binding</keyword>
<dbReference type="GO" id="GO:0048170">
    <property type="term" value="P:positive regulation of long-term neuronal synaptic plasticity"/>
    <property type="evidence" value="ECO:0007669"/>
    <property type="project" value="TreeGrafter"/>
</dbReference>
<dbReference type="InterPro" id="IPR036612">
    <property type="entry name" value="KH_dom_type_1_sf"/>
</dbReference>
<comment type="subcellular location">
    <subcellularLocation>
        <location evidence="1">Cytoplasm</location>
        <location evidence="1">Cytoplasmic ribonucleoprotein granule</location>
    </subcellularLocation>
    <subcellularLocation>
        <location evidence="7">Postsynapse</location>
    </subcellularLocation>
</comment>
<proteinExistence type="inferred from homology"/>
<dbReference type="InterPro" id="IPR004088">
    <property type="entry name" value="KH_dom_type_1"/>
</dbReference>
<dbReference type="Gene3D" id="2.30.30.140">
    <property type="match status" value="2"/>
</dbReference>
<dbReference type="Pfam" id="PF12235">
    <property type="entry name" value="FXMRP1_C_core"/>
    <property type="match status" value="1"/>
</dbReference>
<dbReference type="Pfam" id="PF18336">
    <property type="entry name" value="Tudor_FRX1"/>
    <property type="match status" value="1"/>
</dbReference>